<dbReference type="EnsemblMetazoa" id="CJA04801.1">
    <property type="protein sequence ID" value="CJA04801.1"/>
    <property type="gene ID" value="WBGene00124003"/>
</dbReference>
<organism evidence="2 3">
    <name type="scientific">Caenorhabditis japonica</name>
    <dbReference type="NCBI Taxonomy" id="281687"/>
    <lineage>
        <taxon>Eukaryota</taxon>
        <taxon>Metazoa</taxon>
        <taxon>Ecdysozoa</taxon>
        <taxon>Nematoda</taxon>
        <taxon>Chromadorea</taxon>
        <taxon>Rhabditida</taxon>
        <taxon>Rhabditina</taxon>
        <taxon>Rhabditomorpha</taxon>
        <taxon>Rhabditoidea</taxon>
        <taxon>Rhabditidae</taxon>
        <taxon>Peloderinae</taxon>
        <taxon>Caenorhabditis</taxon>
    </lineage>
</organism>
<sequence length="369" mass="41239">MSELISDSNDYDSALYYDPYYQMLIPKSLKNLGIRLRSAGIRVSRDSPTNMNSFTYVMSWHDSIGSDDKYVKALNTAQNKLNYNAIKSEVSTGSREQTSVQPKQEKSVSKKEKKLVRKSRGKKCSRSSKKCKKSSVSSRLTLEKKALTSSSAADSGGGSGETTTDRSPYYDNITVSESVIEKAKKKKEEEEEKSKNSSQKLSSSIPSVFGTLSEKSYRSLGSSKYSTFATNRTNVSGTGTVYTTASDPNDLESLTVKLVFIECEKFHGPLRPLTEVTATASTLAKSIFLDVLRKYRSALDPEAAIRRATLFFAFRNGRGKQKLRRVRAEDVDKIVVCNFPRIGNCVCLILDFIEHIEKGKQIPIRFFEE</sequence>
<feature type="region of interest" description="Disordered" evidence="1">
    <location>
        <begin position="90"/>
        <end position="204"/>
    </location>
</feature>
<dbReference type="Proteomes" id="UP000005237">
    <property type="component" value="Unassembled WGS sequence"/>
</dbReference>
<feature type="compositionally biased region" description="Basic residues" evidence="1">
    <location>
        <begin position="111"/>
        <end position="133"/>
    </location>
</feature>
<proteinExistence type="predicted"/>
<reference evidence="2" key="2">
    <citation type="submission" date="2022-06" db="UniProtKB">
        <authorList>
            <consortium name="EnsemblMetazoa"/>
        </authorList>
    </citation>
    <scope>IDENTIFICATION</scope>
    <source>
        <strain evidence="2">DF5081</strain>
    </source>
</reference>
<dbReference type="PANTHER" id="PTHR31430">
    <property type="entry name" value="PROTEIN CBG22332-RELATED"/>
    <property type="match status" value="1"/>
</dbReference>
<evidence type="ECO:0000256" key="1">
    <source>
        <dbReference type="SAM" id="MobiDB-lite"/>
    </source>
</evidence>
<dbReference type="AlphaFoldDB" id="A0A8R1HKV0"/>
<reference evidence="3" key="1">
    <citation type="submission" date="2010-08" db="EMBL/GenBank/DDBJ databases">
        <authorList>
            <consortium name="Caenorhabditis japonica Sequencing Consortium"/>
            <person name="Wilson R.K."/>
        </authorList>
    </citation>
    <scope>NUCLEOTIDE SEQUENCE [LARGE SCALE GENOMIC DNA]</scope>
    <source>
        <strain evidence="3">DF5081</strain>
    </source>
</reference>
<accession>A0A8R1HKV0</accession>
<feature type="compositionally biased region" description="Basic and acidic residues" evidence="1">
    <location>
        <begin position="179"/>
        <end position="195"/>
    </location>
</feature>
<dbReference type="PANTHER" id="PTHR31430:SF3">
    <property type="entry name" value="KINESIN MOTOR DOMAIN-CONTAINING PROTEIN"/>
    <property type="match status" value="1"/>
</dbReference>
<protein>
    <submittedName>
        <fullName evidence="2">Uncharacterized protein</fullName>
    </submittedName>
</protein>
<name>A0A8R1HKV0_CAEJA</name>
<evidence type="ECO:0000313" key="2">
    <source>
        <dbReference type="EnsemblMetazoa" id="CJA04801.1"/>
    </source>
</evidence>
<keyword evidence="3" id="KW-1185">Reference proteome</keyword>
<evidence type="ECO:0000313" key="3">
    <source>
        <dbReference type="Proteomes" id="UP000005237"/>
    </source>
</evidence>